<comment type="caution">
    <text evidence="2">The sequence shown here is derived from an EMBL/GenBank/DDBJ whole genome shotgun (WGS) entry which is preliminary data.</text>
</comment>
<dbReference type="GeneID" id="80548280"/>
<evidence type="ECO:0000313" key="2">
    <source>
        <dbReference type="EMBL" id="PWJ86918.1"/>
    </source>
</evidence>
<dbReference type="RefSeq" id="WP_281277070.1">
    <property type="nucleotide sequence ID" value="NZ_QGGH01000020.1"/>
</dbReference>
<organism evidence="2 3">
    <name type="scientific">Rhizobium loti</name>
    <name type="common">Mesorhizobium loti</name>
    <dbReference type="NCBI Taxonomy" id="381"/>
    <lineage>
        <taxon>Bacteria</taxon>
        <taxon>Pseudomonadati</taxon>
        <taxon>Pseudomonadota</taxon>
        <taxon>Alphaproteobacteria</taxon>
        <taxon>Hyphomicrobiales</taxon>
        <taxon>Phyllobacteriaceae</taxon>
        <taxon>Mesorhizobium</taxon>
    </lineage>
</organism>
<dbReference type="EMBL" id="QGGH01000020">
    <property type="protein sequence ID" value="PWJ86918.1"/>
    <property type="molecule type" value="Genomic_DNA"/>
</dbReference>
<feature type="region of interest" description="Disordered" evidence="1">
    <location>
        <begin position="15"/>
        <end position="42"/>
    </location>
</feature>
<accession>A0A8E2W867</accession>
<feature type="compositionally biased region" description="Basic and acidic residues" evidence="1">
    <location>
        <begin position="21"/>
        <end position="30"/>
    </location>
</feature>
<evidence type="ECO:0000256" key="1">
    <source>
        <dbReference type="SAM" id="MobiDB-lite"/>
    </source>
</evidence>
<evidence type="ECO:0000313" key="3">
    <source>
        <dbReference type="Proteomes" id="UP000245631"/>
    </source>
</evidence>
<dbReference type="AlphaFoldDB" id="A0A8E2W867"/>
<dbReference type="Proteomes" id="UP000245631">
    <property type="component" value="Unassembled WGS sequence"/>
</dbReference>
<sequence>MAVAKKDQERANYARLYGAQARKDGKERAVPDTGRNLSTPSC</sequence>
<gene>
    <name evidence="2" type="ORF">C8D77_12016</name>
</gene>
<protein>
    <submittedName>
        <fullName evidence="2">Uncharacterized protein</fullName>
    </submittedName>
</protein>
<proteinExistence type="predicted"/>
<name>A0A8E2W867_RHILI</name>
<reference evidence="2 3" key="1">
    <citation type="submission" date="2018-05" db="EMBL/GenBank/DDBJ databases">
        <title>Genomic Encyclopedia of Type Strains, Phase IV (KMG-IV): sequencing the most valuable type-strain genomes for metagenomic binning, comparative biology and taxonomic classification.</title>
        <authorList>
            <person name="Goeker M."/>
        </authorList>
    </citation>
    <scope>NUCLEOTIDE SEQUENCE [LARGE SCALE GENOMIC DNA]</scope>
    <source>
        <strain evidence="2 3">DSM 2626</strain>
    </source>
</reference>